<reference evidence="2 3" key="1">
    <citation type="submission" date="2014-10" db="EMBL/GenBank/DDBJ databases">
        <title>Draft genome of the hookworm Ancylostoma caninum.</title>
        <authorList>
            <person name="Mitreva M."/>
        </authorList>
    </citation>
    <scope>NUCLEOTIDE SEQUENCE [LARGE SCALE GENOMIC DNA]</scope>
    <source>
        <strain evidence="2 3">Baltimore</strain>
    </source>
</reference>
<gene>
    <name evidence="2" type="ORF">ANCCAN_11934</name>
</gene>
<dbReference type="OrthoDB" id="10387139at2759"/>
<accession>A0A368GCH9</accession>
<proteinExistence type="predicted"/>
<feature type="region of interest" description="Disordered" evidence="1">
    <location>
        <begin position="1"/>
        <end position="57"/>
    </location>
</feature>
<name>A0A368GCH9_ANCCA</name>
<dbReference type="AlphaFoldDB" id="A0A368GCH9"/>
<dbReference type="EMBL" id="JOJR01000210">
    <property type="protein sequence ID" value="RCN42103.1"/>
    <property type="molecule type" value="Genomic_DNA"/>
</dbReference>
<organism evidence="2 3">
    <name type="scientific">Ancylostoma caninum</name>
    <name type="common">Dog hookworm</name>
    <dbReference type="NCBI Taxonomy" id="29170"/>
    <lineage>
        <taxon>Eukaryota</taxon>
        <taxon>Metazoa</taxon>
        <taxon>Ecdysozoa</taxon>
        <taxon>Nematoda</taxon>
        <taxon>Chromadorea</taxon>
        <taxon>Rhabditida</taxon>
        <taxon>Rhabditina</taxon>
        <taxon>Rhabditomorpha</taxon>
        <taxon>Strongyloidea</taxon>
        <taxon>Ancylostomatidae</taxon>
        <taxon>Ancylostomatinae</taxon>
        <taxon>Ancylostoma</taxon>
    </lineage>
</organism>
<evidence type="ECO:0000313" key="3">
    <source>
        <dbReference type="Proteomes" id="UP000252519"/>
    </source>
</evidence>
<evidence type="ECO:0000256" key="1">
    <source>
        <dbReference type="SAM" id="MobiDB-lite"/>
    </source>
</evidence>
<feature type="compositionally biased region" description="Polar residues" evidence="1">
    <location>
        <begin position="29"/>
        <end position="46"/>
    </location>
</feature>
<comment type="caution">
    <text evidence="2">The sequence shown here is derived from an EMBL/GenBank/DDBJ whole genome shotgun (WGS) entry which is preliminary data.</text>
</comment>
<protein>
    <submittedName>
        <fullName evidence="2">Uncharacterized protein</fullName>
    </submittedName>
</protein>
<keyword evidence="3" id="KW-1185">Reference proteome</keyword>
<sequence>MPFIQNRSAFLQSQSHDGRTDIGDGDFSGPSQGAEPSSSGLRQSGYPTPPIPTATAEDPLAGALLGIAECV</sequence>
<dbReference type="Proteomes" id="UP000252519">
    <property type="component" value="Unassembled WGS sequence"/>
</dbReference>
<evidence type="ECO:0000313" key="2">
    <source>
        <dbReference type="EMBL" id="RCN42103.1"/>
    </source>
</evidence>
<feature type="compositionally biased region" description="Polar residues" evidence="1">
    <location>
        <begin position="1"/>
        <end position="15"/>
    </location>
</feature>